<evidence type="ECO:0000256" key="3">
    <source>
        <dbReference type="ARBA" id="ARBA00022989"/>
    </source>
</evidence>
<organism evidence="6 7">
    <name type="scientific">Nocardioides conyzicola</name>
    <dbReference type="NCBI Taxonomy" id="1651781"/>
    <lineage>
        <taxon>Bacteria</taxon>
        <taxon>Bacillati</taxon>
        <taxon>Actinomycetota</taxon>
        <taxon>Actinomycetes</taxon>
        <taxon>Propionibacteriales</taxon>
        <taxon>Nocardioidaceae</taxon>
        <taxon>Nocardioides</taxon>
    </lineage>
</organism>
<evidence type="ECO:0000256" key="5">
    <source>
        <dbReference type="SAM" id="Phobius"/>
    </source>
</evidence>
<feature type="transmembrane region" description="Helical" evidence="5">
    <location>
        <begin position="37"/>
        <end position="56"/>
    </location>
</feature>
<keyword evidence="4 5" id="KW-0472">Membrane</keyword>
<feature type="transmembrane region" description="Helical" evidence="5">
    <location>
        <begin position="131"/>
        <end position="147"/>
    </location>
</feature>
<proteinExistence type="predicted"/>
<dbReference type="RefSeq" id="WP_345518731.1">
    <property type="nucleotide sequence ID" value="NZ_BAABKM010000001.1"/>
</dbReference>
<keyword evidence="3 5" id="KW-1133">Transmembrane helix</keyword>
<comment type="caution">
    <text evidence="6">The sequence shown here is derived from an EMBL/GenBank/DDBJ whole genome shotgun (WGS) entry which is preliminary data.</text>
</comment>
<gene>
    <name evidence="6" type="ORF">GCM10023349_04180</name>
</gene>
<dbReference type="CDD" id="cd13956">
    <property type="entry name" value="PT_UbiA"/>
    <property type="match status" value="1"/>
</dbReference>
<feature type="transmembrane region" description="Helical" evidence="5">
    <location>
        <begin position="225"/>
        <end position="244"/>
    </location>
</feature>
<evidence type="ECO:0000256" key="2">
    <source>
        <dbReference type="ARBA" id="ARBA00022692"/>
    </source>
</evidence>
<protein>
    <submittedName>
        <fullName evidence="6">UbiA family prenyltransferase</fullName>
    </submittedName>
</protein>
<dbReference type="Gene3D" id="1.10.357.140">
    <property type="entry name" value="UbiA prenyltransferase"/>
    <property type="match status" value="1"/>
</dbReference>
<accession>A0ABP8WRG0</accession>
<comment type="subcellular location">
    <subcellularLocation>
        <location evidence="1">Membrane</location>
        <topology evidence="1">Multi-pass membrane protein</topology>
    </subcellularLocation>
</comment>
<dbReference type="InterPro" id="IPR000537">
    <property type="entry name" value="UbiA_prenyltransferase"/>
</dbReference>
<feature type="transmembrane region" description="Helical" evidence="5">
    <location>
        <begin position="159"/>
        <end position="182"/>
    </location>
</feature>
<dbReference type="Proteomes" id="UP001499974">
    <property type="component" value="Unassembled WGS sequence"/>
</dbReference>
<feature type="transmembrane region" description="Helical" evidence="5">
    <location>
        <begin position="76"/>
        <end position="100"/>
    </location>
</feature>
<name>A0ABP8WRG0_9ACTN</name>
<evidence type="ECO:0000256" key="1">
    <source>
        <dbReference type="ARBA" id="ARBA00004141"/>
    </source>
</evidence>
<evidence type="ECO:0000313" key="6">
    <source>
        <dbReference type="EMBL" id="GAA4692363.1"/>
    </source>
</evidence>
<dbReference type="InterPro" id="IPR044878">
    <property type="entry name" value="UbiA_sf"/>
</dbReference>
<feature type="transmembrane region" description="Helical" evidence="5">
    <location>
        <begin position="106"/>
        <end position="124"/>
    </location>
</feature>
<reference evidence="7" key="1">
    <citation type="journal article" date="2019" name="Int. J. Syst. Evol. Microbiol.">
        <title>The Global Catalogue of Microorganisms (GCM) 10K type strain sequencing project: providing services to taxonomists for standard genome sequencing and annotation.</title>
        <authorList>
            <consortium name="The Broad Institute Genomics Platform"/>
            <consortium name="The Broad Institute Genome Sequencing Center for Infectious Disease"/>
            <person name="Wu L."/>
            <person name="Ma J."/>
        </authorList>
    </citation>
    <scope>NUCLEOTIDE SEQUENCE [LARGE SCALE GENOMIC DNA]</scope>
    <source>
        <strain evidence="7">JCM 18531</strain>
    </source>
</reference>
<dbReference type="EMBL" id="BAABKM010000001">
    <property type="protein sequence ID" value="GAA4692363.1"/>
    <property type="molecule type" value="Genomic_DNA"/>
</dbReference>
<feature type="transmembrane region" description="Helical" evidence="5">
    <location>
        <begin position="203"/>
        <end position="219"/>
    </location>
</feature>
<keyword evidence="7" id="KW-1185">Reference proteome</keyword>
<evidence type="ECO:0000313" key="7">
    <source>
        <dbReference type="Proteomes" id="UP001499974"/>
    </source>
</evidence>
<evidence type="ECO:0000256" key="4">
    <source>
        <dbReference type="ARBA" id="ARBA00023136"/>
    </source>
</evidence>
<keyword evidence="2 5" id="KW-0812">Transmembrane</keyword>
<dbReference type="Pfam" id="PF01040">
    <property type="entry name" value="UbiA"/>
    <property type="match status" value="1"/>
</dbReference>
<sequence length="269" mass="26919">MEPAATVVALVRSAHPGPALAVTVLAVALAVSADLSGGRVALVAGAVAAGQLSVGWSNDLIDRHRDRQVGRSDKPLATGALSATLTARACAIAVAATVVLSLLCGLVAGVVHLGCVAVAWAYNLGLKSTPFSWLPYALAFGGLPVFVELADPGAGPPPLWMPVSAALLGVGAHLVNALPDLADDEATGVRGLPHRLGPRRTRWLAVAVLVLASVVIVLGSAAVPVWLVVVVLTAVAGLGVVALVADGRTPFQAAIGIALADAVMLVAGR</sequence>
<dbReference type="Gene3D" id="1.20.120.1780">
    <property type="entry name" value="UbiA prenyltransferase"/>
    <property type="match status" value="1"/>
</dbReference>